<accession>A0A9J6QU18</accession>
<feature type="transmembrane region" description="Helical" evidence="1">
    <location>
        <begin position="156"/>
        <end position="174"/>
    </location>
</feature>
<dbReference type="AlphaFoldDB" id="A0A9J6QU18"/>
<evidence type="ECO:0000259" key="2">
    <source>
        <dbReference type="PROSITE" id="PS51186"/>
    </source>
</evidence>
<evidence type="ECO:0000256" key="1">
    <source>
        <dbReference type="SAM" id="Phobius"/>
    </source>
</evidence>
<sequence>MKPLKTKKLLITPMTDEELGEKIAREKEAHMSAALREMLDGCRQHPQDRDWYTGWRITLQTTGEEIGSLGFHGAPEKGQVEIGYGIEQAYQRQGLGTEAVRAAVEWAFSQTNVYFVTAEAEEDNLASVRLLEKLQFAECGRGEEGVCFEKEKPASVYLPIFMCLFMSVGLSIGAAMDHMAMGSCFGIAIGFMLGAALDASDKKKREEMKKEWQRN</sequence>
<reference evidence="3" key="1">
    <citation type="submission" date="2022-09" db="EMBL/GenBank/DDBJ databases">
        <title>Culturomic study of gut microbiota in children with autism spectrum disorder.</title>
        <authorList>
            <person name="Efimov B.A."/>
            <person name="Chaplin A.V."/>
            <person name="Sokolova S.R."/>
            <person name="Pikina A.P."/>
            <person name="Korzhanova M."/>
            <person name="Belova V."/>
            <person name="Korostin D."/>
        </authorList>
    </citation>
    <scope>NUCLEOTIDE SEQUENCE</scope>
    <source>
        <strain evidence="3">ASD5510</strain>
    </source>
</reference>
<organism evidence="3 4">
    <name type="scientific">Hominibacterium faecale</name>
    <dbReference type="NCBI Taxonomy" id="2839743"/>
    <lineage>
        <taxon>Bacteria</taxon>
        <taxon>Bacillati</taxon>
        <taxon>Bacillota</taxon>
        <taxon>Clostridia</taxon>
        <taxon>Peptostreptococcales</taxon>
        <taxon>Anaerovoracaceae</taxon>
        <taxon>Hominibacterium</taxon>
    </lineage>
</organism>
<dbReference type="PROSITE" id="PS51186">
    <property type="entry name" value="GNAT"/>
    <property type="match status" value="1"/>
</dbReference>
<comment type="caution">
    <text evidence="3">The sequence shown here is derived from an EMBL/GenBank/DDBJ whole genome shotgun (WGS) entry which is preliminary data.</text>
</comment>
<feature type="transmembrane region" description="Helical" evidence="1">
    <location>
        <begin position="180"/>
        <end position="200"/>
    </location>
</feature>
<name>A0A9J6QU18_9FIRM</name>
<evidence type="ECO:0000313" key="4">
    <source>
        <dbReference type="Proteomes" id="UP001065549"/>
    </source>
</evidence>
<proteinExistence type="predicted"/>
<dbReference type="Proteomes" id="UP001065549">
    <property type="component" value="Unassembled WGS sequence"/>
</dbReference>
<gene>
    <name evidence="3" type="ORF">OBO34_08055</name>
</gene>
<dbReference type="GO" id="GO:0016747">
    <property type="term" value="F:acyltransferase activity, transferring groups other than amino-acyl groups"/>
    <property type="evidence" value="ECO:0007669"/>
    <property type="project" value="InterPro"/>
</dbReference>
<dbReference type="Gene3D" id="3.40.630.30">
    <property type="match status" value="1"/>
</dbReference>
<keyword evidence="1" id="KW-1133">Transmembrane helix</keyword>
<dbReference type="Pfam" id="PF13302">
    <property type="entry name" value="Acetyltransf_3"/>
    <property type="match status" value="1"/>
</dbReference>
<dbReference type="PANTHER" id="PTHR43792:SF13">
    <property type="entry name" value="ACETYLTRANSFERASE"/>
    <property type="match status" value="1"/>
</dbReference>
<evidence type="ECO:0000313" key="3">
    <source>
        <dbReference type="EMBL" id="MCU7378307.1"/>
    </source>
</evidence>
<dbReference type="PANTHER" id="PTHR43792">
    <property type="entry name" value="GNAT FAMILY, PUTATIVE (AFU_ORTHOLOGUE AFUA_3G00765)-RELATED-RELATED"/>
    <property type="match status" value="1"/>
</dbReference>
<dbReference type="RefSeq" id="WP_148395921.1">
    <property type="nucleotide sequence ID" value="NZ_JAOSHN010000003.1"/>
</dbReference>
<dbReference type="EMBL" id="JAOSHN010000003">
    <property type="protein sequence ID" value="MCU7378307.1"/>
    <property type="molecule type" value="Genomic_DNA"/>
</dbReference>
<dbReference type="InterPro" id="IPR051531">
    <property type="entry name" value="N-acetyltransferase"/>
</dbReference>
<dbReference type="InterPro" id="IPR000182">
    <property type="entry name" value="GNAT_dom"/>
</dbReference>
<dbReference type="CDD" id="cd04301">
    <property type="entry name" value="NAT_SF"/>
    <property type="match status" value="1"/>
</dbReference>
<keyword evidence="4" id="KW-1185">Reference proteome</keyword>
<dbReference type="InterPro" id="IPR016181">
    <property type="entry name" value="Acyl_CoA_acyltransferase"/>
</dbReference>
<dbReference type="SUPFAM" id="SSF55729">
    <property type="entry name" value="Acyl-CoA N-acyltransferases (Nat)"/>
    <property type="match status" value="1"/>
</dbReference>
<keyword evidence="1" id="KW-0812">Transmembrane</keyword>
<feature type="domain" description="N-acetyltransferase" evidence="2">
    <location>
        <begin position="22"/>
        <end position="163"/>
    </location>
</feature>
<keyword evidence="1" id="KW-0472">Membrane</keyword>
<protein>
    <submittedName>
        <fullName evidence="3">GNAT family N-acetyltransferase</fullName>
    </submittedName>
</protein>